<evidence type="ECO:0000313" key="7">
    <source>
        <dbReference type="Proteomes" id="UP000594468"/>
    </source>
</evidence>
<dbReference type="SUPFAM" id="SSF52467">
    <property type="entry name" value="DHS-like NAD/FAD-binding domain"/>
    <property type="match status" value="1"/>
</dbReference>
<dbReference type="InterPro" id="IPR050134">
    <property type="entry name" value="NAD-dep_sirtuin_deacylases"/>
</dbReference>
<dbReference type="KEGG" id="pmet:G4Y79_14800"/>
<feature type="domain" description="Deacetylase sirtuin-type" evidence="5">
    <location>
        <begin position="4"/>
        <end position="257"/>
    </location>
</feature>
<dbReference type="GO" id="GO:0070403">
    <property type="term" value="F:NAD+ binding"/>
    <property type="evidence" value="ECO:0007669"/>
    <property type="project" value="InterPro"/>
</dbReference>
<evidence type="ECO:0000256" key="2">
    <source>
        <dbReference type="ARBA" id="ARBA00022679"/>
    </source>
</evidence>
<evidence type="ECO:0000256" key="4">
    <source>
        <dbReference type="PROSITE-ProRule" id="PRU00236"/>
    </source>
</evidence>
<evidence type="ECO:0000313" key="6">
    <source>
        <dbReference type="EMBL" id="QPC80974.1"/>
    </source>
</evidence>
<feature type="binding site" evidence="4">
    <location>
        <position position="161"/>
    </location>
    <ligand>
        <name>Zn(2+)</name>
        <dbReference type="ChEBI" id="CHEBI:29105"/>
    </ligand>
</feature>
<keyword evidence="3" id="KW-0520">NAD</keyword>
<proteinExistence type="predicted"/>
<keyword evidence="4" id="KW-0479">Metal-binding</keyword>
<dbReference type="EC" id="2.3.1.286" evidence="1"/>
<evidence type="ECO:0000256" key="3">
    <source>
        <dbReference type="ARBA" id="ARBA00023027"/>
    </source>
</evidence>
<dbReference type="InterPro" id="IPR026591">
    <property type="entry name" value="Sirtuin_cat_small_dom_sf"/>
</dbReference>
<dbReference type="Gene3D" id="3.30.1600.10">
    <property type="entry name" value="SIR2/SIRT2 'Small Domain"/>
    <property type="match status" value="1"/>
</dbReference>
<evidence type="ECO:0000256" key="1">
    <source>
        <dbReference type="ARBA" id="ARBA00012928"/>
    </source>
</evidence>
<keyword evidence="2" id="KW-0808">Transferase</keyword>
<dbReference type="PANTHER" id="PTHR11085:SF10">
    <property type="entry name" value="NAD-DEPENDENT PROTEIN DEACYLASE SIRTUIN-5, MITOCHONDRIAL-RELATED"/>
    <property type="match status" value="1"/>
</dbReference>
<dbReference type="RefSeq" id="WP_195169048.1">
    <property type="nucleotide sequence ID" value="NZ_CP062983.1"/>
</dbReference>
<gene>
    <name evidence="6" type="ORF">G4Y79_14800</name>
</gene>
<feature type="binding site" evidence="4">
    <location>
        <position position="137"/>
    </location>
    <ligand>
        <name>Zn(2+)</name>
        <dbReference type="ChEBI" id="CHEBI:29105"/>
    </ligand>
</feature>
<keyword evidence="7" id="KW-1185">Reference proteome</keyword>
<keyword evidence="4" id="KW-0862">Zinc</keyword>
<dbReference type="Proteomes" id="UP000594468">
    <property type="component" value="Chromosome"/>
</dbReference>
<dbReference type="Pfam" id="PF02146">
    <property type="entry name" value="SIR2"/>
    <property type="match status" value="1"/>
</dbReference>
<organism evidence="6 7">
    <name type="scientific">Phototrophicus methaneseepsis</name>
    <dbReference type="NCBI Taxonomy" id="2710758"/>
    <lineage>
        <taxon>Bacteria</taxon>
        <taxon>Bacillati</taxon>
        <taxon>Chloroflexota</taxon>
        <taxon>Candidatus Thermofontia</taxon>
        <taxon>Phototrophicales</taxon>
        <taxon>Phototrophicaceae</taxon>
        <taxon>Phototrophicus</taxon>
    </lineage>
</organism>
<feature type="binding site" evidence="4">
    <location>
        <position position="134"/>
    </location>
    <ligand>
        <name>Zn(2+)</name>
        <dbReference type="ChEBI" id="CHEBI:29105"/>
    </ligand>
</feature>
<dbReference type="PROSITE" id="PS50305">
    <property type="entry name" value="SIRTUIN"/>
    <property type="match status" value="1"/>
</dbReference>
<sequence length="257" mass="28687">MYARSSAAPEIEEAAKLFNHASRIVAFTGAGISTPSGIPDFRSPESGIWENEDPMTVASIFGFRRDPQAFYRWMRPLAKLMRNAKPNAAHFALWHLEALGKLDSIITQNIDMLHSEAGNSRIYELHGHLREATCVECYKVYPGKEIMDRFIKTGDLPRCDCHRQGVLKPNVILFGEQLPYEALQHAKNAIRRCDLLLIIGSSLEVAPASDLPLLAKRSGAKVVMINLHKTDFDRIADVLIRGDVAEVLPAIVEQVEN</sequence>
<feature type="binding site" evidence="4">
    <location>
        <position position="159"/>
    </location>
    <ligand>
        <name>Zn(2+)</name>
        <dbReference type="ChEBI" id="CHEBI:29105"/>
    </ligand>
</feature>
<dbReference type="GO" id="GO:0046872">
    <property type="term" value="F:metal ion binding"/>
    <property type="evidence" value="ECO:0007669"/>
    <property type="project" value="UniProtKB-KW"/>
</dbReference>
<dbReference type="InterPro" id="IPR003000">
    <property type="entry name" value="Sirtuin"/>
</dbReference>
<evidence type="ECO:0000259" key="5">
    <source>
        <dbReference type="PROSITE" id="PS50305"/>
    </source>
</evidence>
<dbReference type="NCBIfam" id="NF001753">
    <property type="entry name" value="PRK00481.1-3"/>
    <property type="match status" value="1"/>
</dbReference>
<accession>A0A7S8E647</accession>
<dbReference type="CDD" id="cd01407">
    <property type="entry name" value="SIR2-fam"/>
    <property type="match status" value="1"/>
</dbReference>
<dbReference type="AlphaFoldDB" id="A0A7S8E647"/>
<name>A0A7S8E647_9CHLR</name>
<feature type="active site" description="Proton acceptor" evidence="4">
    <location>
        <position position="126"/>
    </location>
</feature>
<dbReference type="InterPro" id="IPR026590">
    <property type="entry name" value="Ssirtuin_cat_dom"/>
</dbReference>
<dbReference type="EMBL" id="CP062983">
    <property type="protein sequence ID" value="QPC80974.1"/>
    <property type="molecule type" value="Genomic_DNA"/>
</dbReference>
<dbReference type="GO" id="GO:0017136">
    <property type="term" value="F:histone deacetylase activity, NAD-dependent"/>
    <property type="evidence" value="ECO:0007669"/>
    <property type="project" value="TreeGrafter"/>
</dbReference>
<protein>
    <recommendedName>
        <fullName evidence="1">protein acetyllysine N-acetyltransferase</fullName>
        <ecNumber evidence="1">2.3.1.286</ecNumber>
    </recommendedName>
</protein>
<reference evidence="6 7" key="1">
    <citation type="submission" date="2020-02" db="EMBL/GenBank/DDBJ databases">
        <authorList>
            <person name="Zheng R.K."/>
            <person name="Sun C.M."/>
        </authorList>
    </citation>
    <scope>NUCLEOTIDE SEQUENCE [LARGE SCALE GENOMIC DNA]</scope>
    <source>
        <strain evidence="7">rifampicinis</strain>
    </source>
</reference>
<dbReference type="InterPro" id="IPR029035">
    <property type="entry name" value="DHS-like_NAD/FAD-binding_dom"/>
</dbReference>
<dbReference type="PANTHER" id="PTHR11085">
    <property type="entry name" value="NAD-DEPENDENT PROTEIN DEACYLASE SIRTUIN-5, MITOCHONDRIAL-RELATED"/>
    <property type="match status" value="1"/>
</dbReference>
<dbReference type="Gene3D" id="3.40.50.1220">
    <property type="entry name" value="TPP-binding domain"/>
    <property type="match status" value="1"/>
</dbReference>